<proteinExistence type="predicted"/>
<accession>A0A699TF22</accession>
<protein>
    <submittedName>
        <fullName evidence="2">Uncharacterized protein</fullName>
    </submittedName>
</protein>
<feature type="compositionally biased region" description="Polar residues" evidence="1">
    <location>
        <begin position="135"/>
        <end position="146"/>
    </location>
</feature>
<organism evidence="2">
    <name type="scientific">Tanacetum cinerariifolium</name>
    <name type="common">Dalmatian daisy</name>
    <name type="synonym">Chrysanthemum cinerariifolium</name>
    <dbReference type="NCBI Taxonomy" id="118510"/>
    <lineage>
        <taxon>Eukaryota</taxon>
        <taxon>Viridiplantae</taxon>
        <taxon>Streptophyta</taxon>
        <taxon>Embryophyta</taxon>
        <taxon>Tracheophyta</taxon>
        <taxon>Spermatophyta</taxon>
        <taxon>Magnoliopsida</taxon>
        <taxon>eudicotyledons</taxon>
        <taxon>Gunneridae</taxon>
        <taxon>Pentapetalae</taxon>
        <taxon>asterids</taxon>
        <taxon>campanulids</taxon>
        <taxon>Asterales</taxon>
        <taxon>Asteraceae</taxon>
        <taxon>Asteroideae</taxon>
        <taxon>Anthemideae</taxon>
        <taxon>Anthemidinae</taxon>
        <taxon>Tanacetum</taxon>
    </lineage>
</organism>
<evidence type="ECO:0000313" key="2">
    <source>
        <dbReference type="EMBL" id="GFD07919.1"/>
    </source>
</evidence>
<feature type="non-terminal residue" evidence="2">
    <location>
        <position position="1"/>
    </location>
</feature>
<dbReference type="EMBL" id="BKCJ011234699">
    <property type="protein sequence ID" value="GFD07919.1"/>
    <property type="molecule type" value="Genomic_DNA"/>
</dbReference>
<sequence length="154" mass="17535">FSDDYFQEIINPDFEKIDSPFKQTSSRKPYVLTVILEKIIIELEDEVVSLLDKEKENLKIIESLKSKGYESSENEISESENQSENECQVVEKECDNSENSNVIALGMFKLNLDTISSVRRHKVSSVGWKKKGSSNTSKVNLSSDNHSNLKKNVK</sequence>
<feature type="region of interest" description="Disordered" evidence="1">
    <location>
        <begin position="126"/>
        <end position="154"/>
    </location>
</feature>
<evidence type="ECO:0000256" key="1">
    <source>
        <dbReference type="SAM" id="MobiDB-lite"/>
    </source>
</evidence>
<gene>
    <name evidence="2" type="ORF">Tci_879888</name>
</gene>
<comment type="caution">
    <text evidence="2">The sequence shown here is derived from an EMBL/GenBank/DDBJ whole genome shotgun (WGS) entry which is preliminary data.</text>
</comment>
<reference evidence="2" key="1">
    <citation type="journal article" date="2019" name="Sci. Rep.">
        <title>Draft genome of Tanacetum cinerariifolium, the natural source of mosquito coil.</title>
        <authorList>
            <person name="Yamashiro T."/>
            <person name="Shiraishi A."/>
            <person name="Satake H."/>
            <person name="Nakayama K."/>
        </authorList>
    </citation>
    <scope>NUCLEOTIDE SEQUENCE</scope>
</reference>
<dbReference type="AlphaFoldDB" id="A0A699TF22"/>
<name>A0A699TF22_TANCI</name>